<feature type="signal peptide" evidence="1">
    <location>
        <begin position="1"/>
        <end position="25"/>
    </location>
</feature>
<keyword evidence="1" id="KW-0732">Signal</keyword>
<keyword evidence="4" id="KW-1185">Reference proteome</keyword>
<accession>A0ABV9Z170</accession>
<dbReference type="InterPro" id="IPR018637">
    <property type="entry name" value="DUF2059"/>
</dbReference>
<feature type="domain" description="DUF2059" evidence="2">
    <location>
        <begin position="103"/>
        <end position="160"/>
    </location>
</feature>
<proteinExistence type="predicted"/>
<protein>
    <submittedName>
        <fullName evidence="3">DUF2059 domain-containing protein</fullName>
    </submittedName>
</protein>
<sequence length="178" mass="19378">MTSLFVRRFASALLLSCAMAAPAAAQTKPAAPAATATKPVSPEHLALARAVLDFTGAGRSFDSVVTKLLVDARQSIIRTNPTLQPDLDLVITTLNDKMKNSDDELINKIAGVYAQKLSEAELKDIVAFYQSPAGQKMTASMPDILRESYGLAREWSQQMSVEIMNQVRAEMKKKGHEL</sequence>
<feature type="chain" id="PRO_5045496103" evidence="1">
    <location>
        <begin position="26"/>
        <end position="178"/>
    </location>
</feature>
<evidence type="ECO:0000259" key="2">
    <source>
        <dbReference type="Pfam" id="PF09832"/>
    </source>
</evidence>
<evidence type="ECO:0000256" key="1">
    <source>
        <dbReference type="SAM" id="SignalP"/>
    </source>
</evidence>
<dbReference type="Pfam" id="PF09832">
    <property type="entry name" value="DUF2059"/>
    <property type="match status" value="1"/>
</dbReference>
<dbReference type="EMBL" id="JBHSJF010000006">
    <property type="protein sequence ID" value="MFC5067866.1"/>
    <property type="molecule type" value="Genomic_DNA"/>
</dbReference>
<gene>
    <name evidence="3" type="ORF">ACFPFW_07525</name>
</gene>
<reference evidence="4" key="1">
    <citation type="journal article" date="2019" name="Int. J. Syst. Evol. Microbiol.">
        <title>The Global Catalogue of Microorganisms (GCM) 10K type strain sequencing project: providing services to taxonomists for standard genome sequencing and annotation.</title>
        <authorList>
            <consortium name="The Broad Institute Genomics Platform"/>
            <consortium name="The Broad Institute Genome Sequencing Center for Infectious Disease"/>
            <person name="Wu L."/>
            <person name="Ma J."/>
        </authorList>
    </citation>
    <scope>NUCLEOTIDE SEQUENCE [LARGE SCALE GENOMIC DNA]</scope>
    <source>
        <strain evidence="4">CGMCC 1.16444</strain>
    </source>
</reference>
<organism evidence="3 4">
    <name type="scientific">Flaviflagellibacter deserti</name>
    <dbReference type="NCBI Taxonomy" id="2267266"/>
    <lineage>
        <taxon>Bacteria</taxon>
        <taxon>Pseudomonadati</taxon>
        <taxon>Pseudomonadota</taxon>
        <taxon>Alphaproteobacteria</taxon>
        <taxon>Hyphomicrobiales</taxon>
        <taxon>Flaviflagellibacter</taxon>
    </lineage>
</organism>
<evidence type="ECO:0000313" key="3">
    <source>
        <dbReference type="EMBL" id="MFC5067866.1"/>
    </source>
</evidence>
<dbReference type="Proteomes" id="UP001595796">
    <property type="component" value="Unassembled WGS sequence"/>
</dbReference>
<evidence type="ECO:0000313" key="4">
    <source>
        <dbReference type="Proteomes" id="UP001595796"/>
    </source>
</evidence>
<dbReference type="RefSeq" id="WP_162799632.1">
    <property type="nucleotide sequence ID" value="NZ_JBHSJF010000006.1"/>
</dbReference>
<comment type="caution">
    <text evidence="3">The sequence shown here is derived from an EMBL/GenBank/DDBJ whole genome shotgun (WGS) entry which is preliminary data.</text>
</comment>
<name>A0ABV9Z170_9HYPH</name>